<feature type="non-terminal residue" evidence="1">
    <location>
        <position position="1"/>
    </location>
</feature>
<proteinExistence type="predicted"/>
<comment type="caution">
    <text evidence="1">The sequence shown here is derived from an EMBL/GenBank/DDBJ whole genome shotgun (WGS) entry which is preliminary data.</text>
</comment>
<protein>
    <recommendedName>
        <fullName evidence="3">F-box domain-containing protein</fullName>
    </recommendedName>
</protein>
<dbReference type="Proteomes" id="UP001222325">
    <property type="component" value="Unassembled WGS sequence"/>
</dbReference>
<dbReference type="EMBL" id="JARJCN010000037">
    <property type="protein sequence ID" value="KAJ7084560.1"/>
    <property type="molecule type" value="Genomic_DNA"/>
</dbReference>
<organism evidence="1 2">
    <name type="scientific">Mycena belliarum</name>
    <dbReference type="NCBI Taxonomy" id="1033014"/>
    <lineage>
        <taxon>Eukaryota</taxon>
        <taxon>Fungi</taxon>
        <taxon>Dikarya</taxon>
        <taxon>Basidiomycota</taxon>
        <taxon>Agaricomycotina</taxon>
        <taxon>Agaricomycetes</taxon>
        <taxon>Agaricomycetidae</taxon>
        <taxon>Agaricales</taxon>
        <taxon>Marasmiineae</taxon>
        <taxon>Mycenaceae</taxon>
        <taxon>Mycena</taxon>
    </lineage>
</organism>
<accession>A0AAD6TZ16</accession>
<evidence type="ECO:0008006" key="3">
    <source>
        <dbReference type="Google" id="ProtNLM"/>
    </source>
</evidence>
<evidence type="ECO:0000313" key="2">
    <source>
        <dbReference type="Proteomes" id="UP001222325"/>
    </source>
</evidence>
<gene>
    <name evidence="1" type="ORF">B0H15DRAFT_783708</name>
</gene>
<name>A0AAD6TZ16_9AGAR</name>
<sequence>MDPKLAIPEILEIAFSHLAPSNLPQSSHSRSDLAALARTCKTFCGPALDVLWRSQTSLTPILSCFPEDLWDREDDPGQITNYQTIKQALRRPVAPGDWDRPSFYLSRIRSLTIFSFPPSVFAPGIFGILRLTCPNSSFFPNLRRLN</sequence>
<dbReference type="AlphaFoldDB" id="A0AAD6TZ16"/>
<evidence type="ECO:0000313" key="1">
    <source>
        <dbReference type="EMBL" id="KAJ7084560.1"/>
    </source>
</evidence>
<keyword evidence="2" id="KW-1185">Reference proteome</keyword>
<reference evidence="1" key="1">
    <citation type="submission" date="2023-03" db="EMBL/GenBank/DDBJ databases">
        <title>Massive genome expansion in bonnet fungi (Mycena s.s.) driven by repeated elements and novel gene families across ecological guilds.</title>
        <authorList>
            <consortium name="Lawrence Berkeley National Laboratory"/>
            <person name="Harder C.B."/>
            <person name="Miyauchi S."/>
            <person name="Viragh M."/>
            <person name="Kuo A."/>
            <person name="Thoen E."/>
            <person name="Andreopoulos B."/>
            <person name="Lu D."/>
            <person name="Skrede I."/>
            <person name="Drula E."/>
            <person name="Henrissat B."/>
            <person name="Morin E."/>
            <person name="Kohler A."/>
            <person name="Barry K."/>
            <person name="LaButti K."/>
            <person name="Morin E."/>
            <person name="Salamov A."/>
            <person name="Lipzen A."/>
            <person name="Mereny Z."/>
            <person name="Hegedus B."/>
            <person name="Baldrian P."/>
            <person name="Stursova M."/>
            <person name="Weitz H."/>
            <person name="Taylor A."/>
            <person name="Grigoriev I.V."/>
            <person name="Nagy L.G."/>
            <person name="Martin F."/>
            <person name="Kauserud H."/>
        </authorList>
    </citation>
    <scope>NUCLEOTIDE SEQUENCE</scope>
    <source>
        <strain evidence="1">CBHHK173m</strain>
    </source>
</reference>